<reference evidence="2" key="1">
    <citation type="journal article" date="2023" name="Proc. Natl. Acad. Sci. U.S.A.">
        <title>Genomic and structural basis for evolution of tropane alkaloid biosynthesis.</title>
        <authorList>
            <person name="Wanga Y.-J."/>
            <person name="Taina T."/>
            <person name="Yua J.-Y."/>
            <person name="Lia J."/>
            <person name="Xua B."/>
            <person name="Chenc J."/>
            <person name="D'Auriad J.C."/>
            <person name="Huanga J.-P."/>
            <person name="Huanga S.-X."/>
        </authorList>
    </citation>
    <scope>NUCLEOTIDE SEQUENCE [LARGE SCALE GENOMIC DNA]</scope>
    <source>
        <strain evidence="2">cv. KIB-2019</strain>
    </source>
</reference>
<dbReference type="EMBL" id="JAJAGQ010000009">
    <property type="protein sequence ID" value="KAJ8553382.1"/>
    <property type="molecule type" value="Genomic_DNA"/>
</dbReference>
<protein>
    <submittedName>
        <fullName evidence="1">Uncharacterized protein</fullName>
    </submittedName>
</protein>
<accession>A0A9Q1MAU8</accession>
<gene>
    <name evidence="1" type="ORF">K7X08_024060</name>
</gene>
<proteinExistence type="predicted"/>
<evidence type="ECO:0000313" key="1">
    <source>
        <dbReference type="EMBL" id="KAJ8553382.1"/>
    </source>
</evidence>
<dbReference type="AlphaFoldDB" id="A0A9Q1MAU8"/>
<dbReference type="Proteomes" id="UP001152561">
    <property type="component" value="Unassembled WGS sequence"/>
</dbReference>
<dbReference type="OrthoDB" id="1688035at2759"/>
<sequence>MEIGSWCDSDAGNISWRRSYSGKDYDPFVSYKFPVNRSNKGPIWRLVWRKIRKEKKRVYDCSNSMRFTYDPHSYSQNFDDQSSIFDDDDELSRSFSARFAVPSRIFLQKSLASA</sequence>
<name>A0A9Q1MAU8_9SOLA</name>
<organism evidence="1 2">
    <name type="scientific">Anisodus acutangulus</name>
    <dbReference type="NCBI Taxonomy" id="402998"/>
    <lineage>
        <taxon>Eukaryota</taxon>
        <taxon>Viridiplantae</taxon>
        <taxon>Streptophyta</taxon>
        <taxon>Embryophyta</taxon>
        <taxon>Tracheophyta</taxon>
        <taxon>Spermatophyta</taxon>
        <taxon>Magnoliopsida</taxon>
        <taxon>eudicotyledons</taxon>
        <taxon>Gunneridae</taxon>
        <taxon>Pentapetalae</taxon>
        <taxon>asterids</taxon>
        <taxon>lamiids</taxon>
        <taxon>Solanales</taxon>
        <taxon>Solanaceae</taxon>
        <taxon>Solanoideae</taxon>
        <taxon>Hyoscyameae</taxon>
        <taxon>Anisodus</taxon>
    </lineage>
</organism>
<keyword evidence="2" id="KW-1185">Reference proteome</keyword>
<evidence type="ECO:0000313" key="2">
    <source>
        <dbReference type="Proteomes" id="UP001152561"/>
    </source>
</evidence>
<dbReference type="PANTHER" id="PTHR33168">
    <property type="entry name" value="STRESS INDUCED PROTEIN-RELATED"/>
    <property type="match status" value="1"/>
</dbReference>
<comment type="caution">
    <text evidence="1">The sequence shown here is derived from an EMBL/GenBank/DDBJ whole genome shotgun (WGS) entry which is preliminary data.</text>
</comment>